<organism evidence="1 2">
    <name type="scientific">Lunatimonas lonarensis</name>
    <dbReference type="NCBI Taxonomy" id="1232681"/>
    <lineage>
        <taxon>Bacteria</taxon>
        <taxon>Pseudomonadati</taxon>
        <taxon>Bacteroidota</taxon>
        <taxon>Cytophagia</taxon>
        <taxon>Cytophagales</taxon>
        <taxon>Cyclobacteriaceae</taxon>
    </lineage>
</organism>
<dbReference type="STRING" id="1232681.ADIS_2181"/>
<dbReference type="Gene3D" id="3.40.50.720">
    <property type="entry name" value="NAD(P)-binding Rossmann-like Domain"/>
    <property type="match status" value="1"/>
</dbReference>
<sequence>MTPKIAFVTGGSGLVGMQVLHQLFTDPTYRYVISFGRRDLAIKHDKLLQITVDFEKLHLVNLVEKIRERNMGGDHHSLVAWLEEKSVEIHGFCSLGTTIKKAGSKEKFYQIDHDYVVDFAQWAYHQGASKFLYVSAIGADPQSTLFYNRVKGETEEDLKLIAFHYLGIFQPSVLLGNRREARLGEEIGALVMRGVSVLGLLKKYKPIYDHQVAKAMLYYAKRSSVKMIETISNQEMHQL</sequence>
<dbReference type="InterPro" id="IPR036291">
    <property type="entry name" value="NAD(P)-bd_dom_sf"/>
</dbReference>
<dbReference type="PANTHER" id="PTHR14097:SF7">
    <property type="entry name" value="OXIDOREDUCTASE HTATIP2"/>
    <property type="match status" value="1"/>
</dbReference>
<dbReference type="PANTHER" id="PTHR14097">
    <property type="entry name" value="OXIDOREDUCTASE HTATIP2"/>
    <property type="match status" value="1"/>
</dbReference>
<name>R7ZTF4_9BACT</name>
<dbReference type="SUPFAM" id="SSF51735">
    <property type="entry name" value="NAD(P)-binding Rossmann-fold domains"/>
    <property type="match status" value="1"/>
</dbReference>
<gene>
    <name evidence="1" type="ORF">ADIS_2181</name>
</gene>
<keyword evidence="1" id="KW-0560">Oxidoreductase</keyword>
<reference evidence="1 2" key="1">
    <citation type="submission" date="2013-02" db="EMBL/GenBank/DDBJ databases">
        <title>A novel strain isolated from Lonar lake, Maharashtra, India.</title>
        <authorList>
            <person name="Singh A."/>
        </authorList>
    </citation>
    <scope>NUCLEOTIDE SEQUENCE [LARGE SCALE GENOMIC DNA]</scope>
    <source>
        <strain evidence="1 2">AK24</strain>
    </source>
</reference>
<dbReference type="RefSeq" id="WP_010854319.1">
    <property type="nucleotide sequence ID" value="NZ_AQHR01000059.1"/>
</dbReference>
<evidence type="ECO:0000313" key="1">
    <source>
        <dbReference type="EMBL" id="EON77313.1"/>
    </source>
</evidence>
<dbReference type="Proteomes" id="UP000013909">
    <property type="component" value="Unassembled WGS sequence"/>
</dbReference>
<dbReference type="EMBL" id="AQHR01000059">
    <property type="protein sequence ID" value="EON77313.1"/>
    <property type="molecule type" value="Genomic_DNA"/>
</dbReference>
<dbReference type="OrthoDB" id="9798632at2"/>
<dbReference type="AlphaFoldDB" id="R7ZTF4"/>
<comment type="caution">
    <text evidence="1">The sequence shown here is derived from an EMBL/GenBank/DDBJ whole genome shotgun (WGS) entry which is preliminary data.</text>
</comment>
<dbReference type="PATRIC" id="fig|1288963.3.peg.2172"/>
<proteinExistence type="predicted"/>
<protein>
    <submittedName>
        <fullName evidence="1">Oxidoreductase</fullName>
        <ecNumber evidence="1">1.1.1.-</ecNumber>
    </submittedName>
</protein>
<dbReference type="GO" id="GO:0016491">
    <property type="term" value="F:oxidoreductase activity"/>
    <property type="evidence" value="ECO:0007669"/>
    <property type="project" value="UniProtKB-KW"/>
</dbReference>
<accession>R7ZTF4</accession>
<dbReference type="EC" id="1.1.1.-" evidence="1"/>
<evidence type="ECO:0000313" key="2">
    <source>
        <dbReference type="Proteomes" id="UP000013909"/>
    </source>
</evidence>
<keyword evidence="2" id="KW-1185">Reference proteome</keyword>